<dbReference type="STRING" id="27349.A0A0L6VI47"/>
<dbReference type="VEuPathDB" id="FungiDB:VP01_1660g7"/>
<dbReference type="AlphaFoldDB" id="A0A0L6VI47"/>
<keyword evidence="3" id="KW-1185">Reference proteome</keyword>
<sequence length="465" mass="53201">MQKGSTSTTKKKPNQMMLEDYPKDFILLWGMVEVSTPPPPANPDLVGQFCNHFQNLDDFQRHAAQLITQADIDTLKDAWAGIIQVGSNFIFIDGSHIAYMHGYLAKLGIQCLGPNLEEGPESLFNSVCQIAALNTFQQVAGASGYDFMNFNRKYVDDMVRLIRTYNHYVHHVSWHKFSAEKKQPGKYKETTELKSTAKNQSRFTVANDFPKWYKKIIQDMHTNSNDEWDPKRNWFAIRTFPYRSNVANIFFRRLDSMMQNSNTATGKASQMRNRKPPKKPIPSKIVKIPKSLPLDFYHCGWLHKLPFSQQQTIPDLSHDKAKQLSDCQFTKQYLAAVLERYKLDQHRDEEQDIEEGDPVDNNNSGNIENGEVVPGGIIDLEAESDDYYADGEWGNLYQSDEDPDYNSEQNSTGADDADSDEEMDDDEEYANYGGRGLNEEEDAIGDEIKDGVGRWKEHQSSRARC</sequence>
<feature type="compositionally biased region" description="Basic and acidic residues" evidence="1">
    <location>
        <begin position="446"/>
        <end position="465"/>
    </location>
</feature>
<feature type="region of interest" description="Disordered" evidence="1">
    <location>
        <begin position="264"/>
        <end position="284"/>
    </location>
</feature>
<dbReference type="Proteomes" id="UP000037035">
    <property type="component" value="Unassembled WGS sequence"/>
</dbReference>
<protein>
    <submittedName>
        <fullName evidence="2">Uncharacterized protein</fullName>
    </submittedName>
</protein>
<evidence type="ECO:0000313" key="2">
    <source>
        <dbReference type="EMBL" id="KNZ59795.1"/>
    </source>
</evidence>
<feature type="region of interest" description="Disordered" evidence="1">
    <location>
        <begin position="346"/>
        <end position="372"/>
    </location>
</feature>
<evidence type="ECO:0000313" key="3">
    <source>
        <dbReference type="Proteomes" id="UP000037035"/>
    </source>
</evidence>
<organism evidence="2 3">
    <name type="scientific">Puccinia sorghi</name>
    <dbReference type="NCBI Taxonomy" id="27349"/>
    <lineage>
        <taxon>Eukaryota</taxon>
        <taxon>Fungi</taxon>
        <taxon>Dikarya</taxon>
        <taxon>Basidiomycota</taxon>
        <taxon>Pucciniomycotina</taxon>
        <taxon>Pucciniomycetes</taxon>
        <taxon>Pucciniales</taxon>
        <taxon>Pucciniaceae</taxon>
        <taxon>Puccinia</taxon>
    </lineage>
</organism>
<name>A0A0L6VI47_9BASI</name>
<evidence type="ECO:0000256" key="1">
    <source>
        <dbReference type="SAM" id="MobiDB-lite"/>
    </source>
</evidence>
<gene>
    <name evidence="2" type="ORF">VP01_1660g7</name>
</gene>
<feature type="region of interest" description="Disordered" evidence="1">
    <location>
        <begin position="390"/>
        <end position="465"/>
    </location>
</feature>
<dbReference type="EMBL" id="LAVV01006460">
    <property type="protein sequence ID" value="KNZ59795.1"/>
    <property type="molecule type" value="Genomic_DNA"/>
</dbReference>
<comment type="caution">
    <text evidence="2">The sequence shown here is derived from an EMBL/GenBank/DDBJ whole genome shotgun (WGS) entry which is preliminary data.</text>
</comment>
<proteinExistence type="predicted"/>
<feature type="compositionally biased region" description="Acidic residues" evidence="1">
    <location>
        <begin position="415"/>
        <end position="429"/>
    </location>
</feature>
<reference evidence="2 3" key="1">
    <citation type="submission" date="2015-08" db="EMBL/GenBank/DDBJ databases">
        <title>Next Generation Sequencing and Analysis of the Genome of Puccinia sorghi L Schw, the Causal Agent of Maize Common Rust.</title>
        <authorList>
            <person name="Rochi L."/>
            <person name="Burguener G."/>
            <person name="Darino M."/>
            <person name="Turjanski A."/>
            <person name="Kreff E."/>
            <person name="Dieguez M.J."/>
            <person name="Sacco F."/>
        </authorList>
    </citation>
    <scope>NUCLEOTIDE SEQUENCE [LARGE SCALE GENOMIC DNA]</scope>
    <source>
        <strain evidence="2 3">RO10H11247</strain>
    </source>
</reference>
<accession>A0A0L6VI47</accession>
<dbReference type="OrthoDB" id="2506854at2759"/>